<dbReference type="InterPro" id="IPR017850">
    <property type="entry name" value="Alkaline_phosphatase_core_sf"/>
</dbReference>
<keyword evidence="5" id="KW-1185">Reference proteome</keyword>
<evidence type="ECO:0000313" key="5">
    <source>
        <dbReference type="Proteomes" id="UP001560573"/>
    </source>
</evidence>
<organism evidence="4 5">
    <name type="scientific">Danxiaibacter flavus</name>
    <dbReference type="NCBI Taxonomy" id="3049108"/>
    <lineage>
        <taxon>Bacteria</taxon>
        <taxon>Pseudomonadati</taxon>
        <taxon>Bacteroidota</taxon>
        <taxon>Chitinophagia</taxon>
        <taxon>Chitinophagales</taxon>
        <taxon>Chitinophagaceae</taxon>
        <taxon>Danxiaibacter</taxon>
    </lineage>
</organism>
<feature type="compositionally biased region" description="Basic and acidic residues" evidence="2">
    <location>
        <begin position="362"/>
        <end position="373"/>
    </location>
</feature>
<name>A0ABV3ZHB6_9BACT</name>
<dbReference type="Gene3D" id="3.40.720.10">
    <property type="entry name" value="Alkaline Phosphatase, subunit A"/>
    <property type="match status" value="1"/>
</dbReference>
<dbReference type="InterPro" id="IPR019405">
    <property type="entry name" value="Lactonase_7-beta_prop"/>
</dbReference>
<evidence type="ECO:0000256" key="1">
    <source>
        <dbReference type="ARBA" id="ARBA00022801"/>
    </source>
</evidence>
<dbReference type="InterPro" id="IPR011048">
    <property type="entry name" value="Haem_d1_sf"/>
</dbReference>
<dbReference type="Pfam" id="PF10282">
    <property type="entry name" value="Lactonase"/>
    <property type="match status" value="1"/>
</dbReference>
<proteinExistence type="predicted"/>
<evidence type="ECO:0000256" key="2">
    <source>
        <dbReference type="SAM" id="MobiDB-lite"/>
    </source>
</evidence>
<keyword evidence="1" id="KW-0378">Hydrolase</keyword>
<sequence length="815" mass="89253">MKRFLFSALLLQVMCAGVIKAQGPSTIESKKVQLPNGWSLTPAGTSLPLGDLPLNIALSKSHRYAAVTNNGQSVQTIQLLDAQNDRQLDQVTIAKSWGGLAFSEDEQSLYASGGDDNCIIRYAIRDNKLTAGDTIRLGNAYNGKKESSSAISPTGIALDGKRGVLYAVTKQDNSLYVIDLSTRQIKNKYPLGAEAYTCLLSPDRSALYISVWGGDQVKIFNTRNNVFADSIKVGDNPNDLCITKNGRYLFVANGNDNTVSVIDVKKRRVLETLNTAVYPTTLSGSTPNSVALDKNDKTLYIANADNNCLAVFNVQKPGHSNSLGFIPTGWYPSVVRVTGNKLYVANGKGNSSLPNPQGPNPTDKKEKVGIHSGDDSKPKIVQYIGGGLLMGSLSIIPVPAEKELAAYSQAVYHNTPYNTSVERSTDGQDGNPIPHKVGDASPIKHVFYIIKENRTYDQVLGDMPQGNGDTSLLLFGRHYTPNLHSIADNFVLLDNFYVDGEVSADGHNWSMGAYATDYMEKNWPTSYGGRGQGAVGGTALNKMYIWDQAKRSGVSFRTYGEFASGKNVRIPVLNDHYVPQYPPFNLKIMDTVRYHIWEKDFDSLVANNALPQLMTVYFPNDHTEGMAADRPTPFAHVADNDLAIGMFLEHLSHSPVWENSVVFMLEDDAQNGPDHVDAHRSPAFIAGGYVKRHYVDHTMYSTSSVIRTIELILGMPPMTQYDAAAMPMWRSFTSKPDNTAFTHLPANVNLSDINPKNTKLAAISKGLDFSKEDRVPDQVMNELTWKAVKGENAVMPTPVRAAFVKLTVNDGEGDD</sequence>
<evidence type="ECO:0000313" key="4">
    <source>
        <dbReference type="EMBL" id="MEX6689203.1"/>
    </source>
</evidence>
<dbReference type="RefSeq" id="WP_369330610.1">
    <property type="nucleotide sequence ID" value="NZ_JAULBC010000005.1"/>
</dbReference>
<dbReference type="EMBL" id="JAULBC010000005">
    <property type="protein sequence ID" value="MEX6689203.1"/>
    <property type="molecule type" value="Genomic_DNA"/>
</dbReference>
<feature type="signal peptide" evidence="3">
    <location>
        <begin position="1"/>
        <end position="21"/>
    </location>
</feature>
<dbReference type="InterPro" id="IPR011964">
    <property type="entry name" value="YVTN_b-propeller_repeat"/>
</dbReference>
<comment type="caution">
    <text evidence="4">The sequence shown here is derived from an EMBL/GenBank/DDBJ whole genome shotgun (WGS) entry which is preliminary data.</text>
</comment>
<dbReference type="NCBIfam" id="TIGR02276">
    <property type="entry name" value="beta_rpt_yvtn"/>
    <property type="match status" value="1"/>
</dbReference>
<protein>
    <submittedName>
        <fullName evidence="4">Bifunctional YncE family protein/alkaline phosphatase family protein</fullName>
    </submittedName>
</protein>
<dbReference type="Pfam" id="PF04185">
    <property type="entry name" value="Phosphoesterase"/>
    <property type="match status" value="1"/>
</dbReference>
<feature type="chain" id="PRO_5047144226" evidence="3">
    <location>
        <begin position="22"/>
        <end position="815"/>
    </location>
</feature>
<dbReference type="Proteomes" id="UP001560573">
    <property type="component" value="Unassembled WGS sequence"/>
</dbReference>
<dbReference type="InterPro" id="IPR051200">
    <property type="entry name" value="Host-pathogen_enzymatic-act"/>
</dbReference>
<dbReference type="SUPFAM" id="SSF51004">
    <property type="entry name" value="C-terminal (heme d1) domain of cytochrome cd1-nitrite reductase"/>
    <property type="match status" value="1"/>
</dbReference>
<reference evidence="4 5" key="1">
    <citation type="submission" date="2023-07" db="EMBL/GenBank/DDBJ databases">
        <authorList>
            <person name="Lian W.-H."/>
        </authorList>
    </citation>
    <scope>NUCLEOTIDE SEQUENCE [LARGE SCALE GENOMIC DNA]</scope>
    <source>
        <strain evidence="4 5">SYSU DXS3180</strain>
    </source>
</reference>
<keyword evidence="3" id="KW-0732">Signal</keyword>
<evidence type="ECO:0000256" key="3">
    <source>
        <dbReference type="SAM" id="SignalP"/>
    </source>
</evidence>
<dbReference type="SUPFAM" id="SSF53649">
    <property type="entry name" value="Alkaline phosphatase-like"/>
    <property type="match status" value="1"/>
</dbReference>
<dbReference type="InterPro" id="IPR015943">
    <property type="entry name" value="WD40/YVTN_repeat-like_dom_sf"/>
</dbReference>
<dbReference type="InterPro" id="IPR007312">
    <property type="entry name" value="Phosphoesterase"/>
</dbReference>
<accession>A0ABV3ZHB6</accession>
<dbReference type="Gene3D" id="2.130.10.10">
    <property type="entry name" value="YVTN repeat-like/Quinoprotein amine dehydrogenase"/>
    <property type="match status" value="3"/>
</dbReference>
<dbReference type="PANTHER" id="PTHR47197:SF3">
    <property type="entry name" value="DIHYDRO-HEME D1 DEHYDROGENASE"/>
    <property type="match status" value="1"/>
</dbReference>
<gene>
    <name evidence="4" type="ORF">QTN47_16965</name>
</gene>
<dbReference type="PANTHER" id="PTHR47197">
    <property type="entry name" value="PROTEIN NIRF"/>
    <property type="match status" value="1"/>
</dbReference>
<feature type="region of interest" description="Disordered" evidence="2">
    <location>
        <begin position="346"/>
        <end position="373"/>
    </location>
</feature>